<dbReference type="Pfam" id="PF10442">
    <property type="entry name" value="FIST_C"/>
    <property type="match status" value="1"/>
</dbReference>
<dbReference type="InterPro" id="IPR019494">
    <property type="entry name" value="FIST_C"/>
</dbReference>
<proteinExistence type="predicted"/>
<dbReference type="RefSeq" id="WP_171595879.1">
    <property type="nucleotide sequence ID" value="NZ_RZNH01000020.1"/>
</dbReference>
<dbReference type="Pfam" id="PF08495">
    <property type="entry name" value="FIST"/>
    <property type="match status" value="1"/>
</dbReference>
<evidence type="ECO:0000313" key="4">
    <source>
        <dbReference type="Proteomes" id="UP000732105"/>
    </source>
</evidence>
<evidence type="ECO:0000259" key="1">
    <source>
        <dbReference type="SMART" id="SM00897"/>
    </source>
</evidence>
<comment type="caution">
    <text evidence="3">The sequence shown here is derived from an EMBL/GenBank/DDBJ whole genome shotgun (WGS) entry which is preliminary data.</text>
</comment>
<evidence type="ECO:0000313" key="3">
    <source>
        <dbReference type="EMBL" id="NOU60607.1"/>
    </source>
</evidence>
<feature type="domain" description="FIST C-domain" evidence="2">
    <location>
        <begin position="218"/>
        <end position="357"/>
    </location>
</feature>
<protein>
    <recommendedName>
        <fullName evidence="5">Histidine kinase</fullName>
    </recommendedName>
</protein>
<accession>A0ABX1WWZ5</accession>
<dbReference type="EMBL" id="RZNH01000020">
    <property type="protein sequence ID" value="NOU60607.1"/>
    <property type="molecule type" value="Genomic_DNA"/>
</dbReference>
<dbReference type="PANTHER" id="PTHR40252:SF2">
    <property type="entry name" value="BLR0328 PROTEIN"/>
    <property type="match status" value="1"/>
</dbReference>
<dbReference type="SMART" id="SM00897">
    <property type="entry name" value="FIST"/>
    <property type="match status" value="1"/>
</dbReference>
<keyword evidence="4" id="KW-1185">Reference proteome</keyword>
<name>A0ABX1WWZ5_9BACT</name>
<evidence type="ECO:0000259" key="2">
    <source>
        <dbReference type="SMART" id="SM01204"/>
    </source>
</evidence>
<organism evidence="3 4">
    <name type="scientific">Marinifilum caeruleilacunae</name>
    <dbReference type="NCBI Taxonomy" id="2499076"/>
    <lineage>
        <taxon>Bacteria</taxon>
        <taxon>Pseudomonadati</taxon>
        <taxon>Bacteroidota</taxon>
        <taxon>Bacteroidia</taxon>
        <taxon>Marinilabiliales</taxon>
        <taxon>Marinifilaceae</taxon>
    </lineage>
</organism>
<gene>
    <name evidence="3" type="ORF">ELS83_12325</name>
</gene>
<dbReference type="SMART" id="SM01204">
    <property type="entry name" value="FIST_C"/>
    <property type="match status" value="1"/>
</dbReference>
<dbReference type="InterPro" id="IPR013702">
    <property type="entry name" value="FIST_domain_N"/>
</dbReference>
<reference evidence="3 4" key="1">
    <citation type="submission" date="2018-12" db="EMBL/GenBank/DDBJ databases">
        <title>Marinifilum JC070 sp. nov., a marine bacterium isolated from Yongle Blue Hole in the South China Sea.</title>
        <authorList>
            <person name="Fu T."/>
        </authorList>
    </citation>
    <scope>NUCLEOTIDE SEQUENCE [LARGE SCALE GENOMIC DNA]</scope>
    <source>
        <strain evidence="3 4">JC070</strain>
    </source>
</reference>
<dbReference type="PANTHER" id="PTHR40252">
    <property type="entry name" value="BLR0328 PROTEIN"/>
    <property type="match status" value="1"/>
</dbReference>
<evidence type="ECO:0008006" key="5">
    <source>
        <dbReference type="Google" id="ProtNLM"/>
    </source>
</evidence>
<sequence length="378" mass="41304">MKIDKLLLQSKEEFDRIKNIRIKPNLIFLFGSRNMLVENSLSEMLIDTFPGAILFGCSSSGEISDVEVVDDSIVLTAVELECSEVKMESISIDNQIDDHQLGSSLLEQFDKEQLKHVMILSDGLNINGAELVQGLDDELPEGVTITGGLAGDGTDFNETVVFDRHGKAIKNCIAALGFYGDRISVGYGSNGGWDSFGLERLVTKSKANILYELDGKPALQLYKQFLGERAEGLPAAGLLFPLSLRENGVQEPVVRTILGVNEEDQSMTFAGNIPEGSYVKLMKANVDRLINGAENSAITTTELLPKGKAELAILISCVGRKLVLKQLIEEEVEAVSDVIGNDVCITGFYSYGEISPFRKNTPCMLHNQTMTITTISEK</sequence>
<feature type="domain" description="FIST" evidence="1">
    <location>
        <begin position="23"/>
        <end position="217"/>
    </location>
</feature>
<dbReference type="Proteomes" id="UP000732105">
    <property type="component" value="Unassembled WGS sequence"/>
</dbReference>